<dbReference type="Proteomes" id="UP000182985">
    <property type="component" value="Unassembled WGS sequence"/>
</dbReference>
<evidence type="ECO:0000256" key="3">
    <source>
        <dbReference type="ARBA" id="ARBA00022989"/>
    </source>
</evidence>
<feature type="transmembrane region" description="Helical" evidence="6">
    <location>
        <begin position="52"/>
        <end position="73"/>
    </location>
</feature>
<accession>A0A1J6HIQ3</accession>
<feature type="transmembrane region" description="Helical" evidence="6">
    <location>
        <begin position="262"/>
        <end position="284"/>
    </location>
</feature>
<dbReference type="Pfam" id="PF07690">
    <property type="entry name" value="MFS_1"/>
    <property type="match status" value="1"/>
</dbReference>
<dbReference type="AlphaFoldDB" id="A0A1J6HIQ3"/>
<dbReference type="SUPFAM" id="SSF103473">
    <property type="entry name" value="MFS general substrate transporter"/>
    <property type="match status" value="1"/>
</dbReference>
<dbReference type="GO" id="GO:0005886">
    <property type="term" value="C:plasma membrane"/>
    <property type="evidence" value="ECO:0007669"/>
    <property type="project" value="TreeGrafter"/>
</dbReference>
<feature type="transmembrane region" description="Helical" evidence="6">
    <location>
        <begin position="105"/>
        <end position="126"/>
    </location>
</feature>
<keyword evidence="4 6" id="KW-0472">Membrane</keyword>
<dbReference type="InterPro" id="IPR020846">
    <property type="entry name" value="MFS_dom"/>
</dbReference>
<feature type="transmembrane region" description="Helical" evidence="6">
    <location>
        <begin position="146"/>
        <end position="165"/>
    </location>
</feature>
<dbReference type="GO" id="GO:0046943">
    <property type="term" value="F:carboxylic acid transmembrane transporter activity"/>
    <property type="evidence" value="ECO:0007669"/>
    <property type="project" value="TreeGrafter"/>
</dbReference>
<evidence type="ECO:0000259" key="7">
    <source>
        <dbReference type="PROSITE" id="PS50850"/>
    </source>
</evidence>
<dbReference type="InterPro" id="IPR036259">
    <property type="entry name" value="MFS_trans_sf"/>
</dbReference>
<evidence type="ECO:0000256" key="1">
    <source>
        <dbReference type="ARBA" id="ARBA00004141"/>
    </source>
</evidence>
<keyword evidence="2 6" id="KW-0812">Transmembrane</keyword>
<feature type="transmembrane region" description="Helical" evidence="6">
    <location>
        <begin position="20"/>
        <end position="46"/>
    </location>
</feature>
<dbReference type="OrthoDB" id="9784658at2"/>
<dbReference type="PROSITE" id="PS50850">
    <property type="entry name" value="MFS"/>
    <property type="match status" value="1"/>
</dbReference>
<dbReference type="CDD" id="cd17371">
    <property type="entry name" value="MFS_MucK"/>
    <property type="match status" value="1"/>
</dbReference>
<name>A0A1J6HIQ3_9HYPH</name>
<sequence>MFQWYRELNARERQTFHACYVGWATDALDTQLFSFLIPTLVALWAITNSEAGWLGTSALISSSIGGWLAGIMCDRIGRVTVMKIAIAWFTVFTIASGFANSYEQLLVARILSGIGFGGEWAAGAVLMGEVIRPAYRGKAVGNVQSAYAVGYGFAALLSSVLFATMPPENAWRWMFWIGALPAFWVFWGLRGVDEPEVFLKTRKALADRGEKISPFVIFHPRYLKTTILCSLLALGIQGGGFSILIWLPTFLKSHYQISSVTVGYYVFVMTFGSFIGYIIAAYLCDLVGRRRNFFLFTLLNWIIIPIFLYTPPMGVLSLVINFMLGFSLLGIYAALGPYFTELFPNTIRGNGQAFCYNFGRAAGAFGPAIVGMMATGSFLPLRDAMALCAMLAYIFVLVAVALLPETNGRDLSFDDDNPITGNEGRAAGNAPETQTV</sequence>
<feature type="domain" description="Major facilitator superfamily (MFS) profile" evidence="7">
    <location>
        <begin position="15"/>
        <end position="407"/>
    </location>
</feature>
<evidence type="ECO:0000256" key="4">
    <source>
        <dbReference type="ARBA" id="ARBA00023136"/>
    </source>
</evidence>
<dbReference type="EMBL" id="MOEC01000014">
    <property type="protein sequence ID" value="OIS92764.1"/>
    <property type="molecule type" value="Genomic_DNA"/>
</dbReference>
<evidence type="ECO:0000256" key="2">
    <source>
        <dbReference type="ARBA" id="ARBA00022692"/>
    </source>
</evidence>
<dbReference type="PANTHER" id="PTHR23508:SF10">
    <property type="entry name" value="CARBOXYLIC ACID TRANSPORTER PROTEIN HOMOLOG"/>
    <property type="match status" value="1"/>
</dbReference>
<dbReference type="PANTHER" id="PTHR23508">
    <property type="entry name" value="CARBOXYLIC ACID TRANSPORTER PROTEIN HOMOLOG"/>
    <property type="match status" value="1"/>
</dbReference>
<feature type="transmembrane region" description="Helical" evidence="6">
    <location>
        <begin position="293"/>
        <end position="310"/>
    </location>
</feature>
<keyword evidence="3 6" id="KW-1133">Transmembrane helix</keyword>
<protein>
    <recommendedName>
        <fullName evidence="7">Major facilitator superfamily (MFS) profile domain-containing protein</fullName>
    </recommendedName>
</protein>
<feature type="transmembrane region" description="Helical" evidence="6">
    <location>
        <begin position="227"/>
        <end position="250"/>
    </location>
</feature>
<dbReference type="PROSITE" id="PS00217">
    <property type="entry name" value="SUGAR_TRANSPORT_2"/>
    <property type="match status" value="1"/>
</dbReference>
<feature type="transmembrane region" description="Helical" evidence="6">
    <location>
        <begin position="171"/>
        <end position="192"/>
    </location>
</feature>
<feature type="transmembrane region" description="Helical" evidence="6">
    <location>
        <begin position="361"/>
        <end position="378"/>
    </location>
</feature>
<proteinExistence type="predicted"/>
<evidence type="ECO:0000313" key="8">
    <source>
        <dbReference type="EMBL" id="OIS92764.1"/>
    </source>
</evidence>
<feature type="region of interest" description="Disordered" evidence="5">
    <location>
        <begin position="413"/>
        <end position="436"/>
    </location>
</feature>
<evidence type="ECO:0000313" key="9">
    <source>
        <dbReference type="Proteomes" id="UP000182985"/>
    </source>
</evidence>
<comment type="caution">
    <text evidence="8">The sequence shown here is derived from an EMBL/GenBank/DDBJ whole genome shotgun (WGS) entry which is preliminary data.</text>
</comment>
<feature type="transmembrane region" description="Helical" evidence="6">
    <location>
        <begin position="384"/>
        <end position="403"/>
    </location>
</feature>
<dbReference type="InterPro" id="IPR011701">
    <property type="entry name" value="MFS"/>
</dbReference>
<gene>
    <name evidence="8" type="ORF">BLA27_15130</name>
</gene>
<evidence type="ECO:0000256" key="5">
    <source>
        <dbReference type="SAM" id="MobiDB-lite"/>
    </source>
</evidence>
<dbReference type="RefSeq" id="WP_071632472.1">
    <property type="nucleotide sequence ID" value="NZ_MOEC01000014.1"/>
</dbReference>
<dbReference type="Gene3D" id="1.20.1250.20">
    <property type="entry name" value="MFS general substrate transporter like domains"/>
    <property type="match status" value="2"/>
</dbReference>
<dbReference type="InterPro" id="IPR005829">
    <property type="entry name" value="Sugar_transporter_CS"/>
</dbReference>
<organism evidence="8 9">
    <name type="scientific">Brucella cytisi</name>
    <dbReference type="NCBI Taxonomy" id="407152"/>
    <lineage>
        <taxon>Bacteria</taxon>
        <taxon>Pseudomonadati</taxon>
        <taxon>Pseudomonadota</taxon>
        <taxon>Alphaproteobacteria</taxon>
        <taxon>Hyphomicrobiales</taxon>
        <taxon>Brucellaceae</taxon>
        <taxon>Brucella/Ochrobactrum group</taxon>
        <taxon>Brucella</taxon>
    </lineage>
</organism>
<comment type="subcellular location">
    <subcellularLocation>
        <location evidence="1">Membrane</location>
        <topology evidence="1">Multi-pass membrane protein</topology>
    </subcellularLocation>
</comment>
<feature type="transmembrane region" description="Helical" evidence="6">
    <location>
        <begin position="80"/>
        <end position="99"/>
    </location>
</feature>
<evidence type="ECO:0000256" key="6">
    <source>
        <dbReference type="SAM" id="Phobius"/>
    </source>
</evidence>
<feature type="transmembrane region" description="Helical" evidence="6">
    <location>
        <begin position="316"/>
        <end position="340"/>
    </location>
</feature>
<reference evidence="8 9" key="1">
    <citation type="submission" date="2016-10" db="EMBL/GenBank/DDBJ databases">
        <title>The Draft Genome Sequence of the Potato Rhizosphere Bacteria Ochrobactrum sp. IPA7.2.</title>
        <authorList>
            <person name="Gogoleva N.E."/>
            <person name="Khlopko Y.A."/>
            <person name="Burygin G.L."/>
            <person name="Plotnikov A.O."/>
        </authorList>
    </citation>
    <scope>NUCLEOTIDE SEQUENCE [LARGE SCALE GENOMIC DNA]</scope>
    <source>
        <strain evidence="8 9">IPA7.2</strain>
    </source>
</reference>
<keyword evidence="9" id="KW-1185">Reference proteome</keyword>